<reference evidence="2 3" key="1">
    <citation type="submission" date="2024-03" db="EMBL/GenBank/DDBJ databases">
        <authorList>
            <person name="Gkanogiannis A."/>
            <person name="Becerra Lopez-Lavalle L."/>
        </authorList>
    </citation>
    <scope>NUCLEOTIDE SEQUENCE [LARGE SCALE GENOMIC DNA]</scope>
</reference>
<feature type="domain" description="DUF4378" evidence="1">
    <location>
        <begin position="678"/>
        <end position="830"/>
    </location>
</feature>
<proteinExistence type="predicted"/>
<accession>A0ABP0XQC6</accession>
<evidence type="ECO:0000259" key="1">
    <source>
        <dbReference type="Pfam" id="PF14309"/>
    </source>
</evidence>
<keyword evidence="3" id="KW-1185">Reference proteome</keyword>
<gene>
    <name evidence="2" type="ORF">CITCOLO1_LOCUS283</name>
</gene>
<dbReference type="PANTHER" id="PTHR46836">
    <property type="entry name" value="AFADIN"/>
    <property type="match status" value="1"/>
</dbReference>
<protein>
    <recommendedName>
        <fullName evidence="1">DUF4378 domain-containing protein</fullName>
    </recommendedName>
</protein>
<dbReference type="PANTHER" id="PTHR46836:SF7">
    <property type="entry name" value="PHOSPHATIDYLINOSITOL N-ACETYGLUCOSAMINLYTRANSFERASE SUBUNIT P-LIKE PROTEIN"/>
    <property type="match status" value="1"/>
</dbReference>
<evidence type="ECO:0000313" key="2">
    <source>
        <dbReference type="EMBL" id="CAK9308767.1"/>
    </source>
</evidence>
<dbReference type="Pfam" id="PF14309">
    <property type="entry name" value="DUF4378"/>
    <property type="match status" value="1"/>
</dbReference>
<dbReference type="InterPro" id="IPR025486">
    <property type="entry name" value="DUF4378"/>
</dbReference>
<dbReference type="Proteomes" id="UP001642487">
    <property type="component" value="Chromosome 1"/>
</dbReference>
<sequence length="837" mass="95813">MEPRQCTASVLEALMGFDEWQSQHHASRRSKVLSDDYLQMVASTGNSKKKSSSRCHPFRMIVKEPTELFTSLKVENNFSCCNELWEWEKTDSTLSAAYMPLTRHTIMNGKHFSTGKVIQTSKDFQDLPEVLDSMDISPRPTRGKNYIFNQAKNGLSVSKAHYNLTQGNNDTGTKFKDREQGQAHSLEDLDFLKSSRPFLEWKDKLCFSSSSPTSLKESRLVDDKCKDCHSFRNGKHIAKEKERTMEHALQPIKQPSQVSSILDGSRRTTRHDFVNLHLKTSRSEIISDDVRRKETNYKMNSSSGLSKWTPEYNSCFFSVESYKTRESREKVIEEERKTENLMLSTGDRKMNEMPILPHYAILPSDLNCKPVNYDLQKHACSFKEHLHSGNPLCLGWKAKRLDQLSKNSHRLRFDSTSAATTRSRTRSRYEALRNTWFLKHEGPGTWLQCKPSNRSSNKKDASEPTLKLSSKKLKIFPCPDSASNHVDNDGCMVGADLKTTVEKKDLCDQHSLNSLSPRSKVVFCTQNNPVKRENRAIEHTLKRDYQDDKFSETCGDSSTNSCRAMFTSIQQEGLAFEDCPSKEQDSIVSLEEAYQPSPVSVLEPLFKEETLFSSESSGINSRDLVMQLELLMSDSPGTNSEGHDLFVSSDDDGGEGSICSSDEIDDIMSTFKFKDSRDFSYLVDVLSEASLHCKNLETVSVSWHGQEHHVISPAVFEILEKKFGEQISWRRSERKLLFDRINSGLVELLQSFVGVPEWAKPVLRRFRPLLNHEMIEEELWILLDSQEREMKKDLVDKQFGKEIGWIDLGEEIDSICRELERLLVNELVSEFDSIELF</sequence>
<evidence type="ECO:0000313" key="3">
    <source>
        <dbReference type="Proteomes" id="UP001642487"/>
    </source>
</evidence>
<dbReference type="EMBL" id="OZ021735">
    <property type="protein sequence ID" value="CAK9308767.1"/>
    <property type="molecule type" value="Genomic_DNA"/>
</dbReference>
<organism evidence="2 3">
    <name type="scientific">Citrullus colocynthis</name>
    <name type="common">colocynth</name>
    <dbReference type="NCBI Taxonomy" id="252529"/>
    <lineage>
        <taxon>Eukaryota</taxon>
        <taxon>Viridiplantae</taxon>
        <taxon>Streptophyta</taxon>
        <taxon>Embryophyta</taxon>
        <taxon>Tracheophyta</taxon>
        <taxon>Spermatophyta</taxon>
        <taxon>Magnoliopsida</taxon>
        <taxon>eudicotyledons</taxon>
        <taxon>Gunneridae</taxon>
        <taxon>Pentapetalae</taxon>
        <taxon>rosids</taxon>
        <taxon>fabids</taxon>
        <taxon>Cucurbitales</taxon>
        <taxon>Cucurbitaceae</taxon>
        <taxon>Benincaseae</taxon>
        <taxon>Citrullus</taxon>
    </lineage>
</organism>
<name>A0ABP0XQC6_9ROSI</name>